<keyword evidence="1" id="KW-1133">Transmembrane helix</keyword>
<protein>
    <submittedName>
        <fullName evidence="2">Uncharacterized protein</fullName>
    </submittedName>
</protein>
<evidence type="ECO:0000256" key="1">
    <source>
        <dbReference type="SAM" id="Phobius"/>
    </source>
</evidence>
<dbReference type="PATRIC" id="fig|662479.7.peg.1717"/>
<proteinExistence type="predicted"/>
<feature type="transmembrane region" description="Helical" evidence="1">
    <location>
        <begin position="36"/>
        <end position="55"/>
    </location>
</feature>
<dbReference type="EMBL" id="AOLN01000011">
    <property type="protein sequence ID" value="ELZ95104.1"/>
    <property type="molecule type" value="Genomic_DNA"/>
</dbReference>
<reference evidence="2 3" key="1">
    <citation type="journal article" date="2014" name="PLoS Genet.">
        <title>Phylogenetically driven sequencing of extremely halophilic archaea reveals strategies for static and dynamic osmo-response.</title>
        <authorList>
            <person name="Becker E.A."/>
            <person name="Seitzer P.M."/>
            <person name="Tritt A."/>
            <person name="Larsen D."/>
            <person name="Krusor M."/>
            <person name="Yao A.I."/>
            <person name="Wu D."/>
            <person name="Madern D."/>
            <person name="Eisen J.A."/>
            <person name="Darling A.E."/>
            <person name="Facciotti M.T."/>
        </authorList>
    </citation>
    <scope>NUCLEOTIDE SEQUENCE [LARGE SCALE GENOMIC DNA]</scope>
    <source>
        <strain evidence="2 3">ATCC BAA-1512</strain>
    </source>
</reference>
<keyword evidence="3" id="KW-1185">Reference proteome</keyword>
<evidence type="ECO:0000313" key="2">
    <source>
        <dbReference type="EMBL" id="ELZ95104.1"/>
    </source>
</evidence>
<accession>M0II25</accession>
<keyword evidence="1" id="KW-0812">Transmembrane</keyword>
<feature type="transmembrane region" description="Helical" evidence="1">
    <location>
        <begin position="5"/>
        <end position="24"/>
    </location>
</feature>
<keyword evidence="1" id="KW-0472">Membrane</keyword>
<dbReference type="Proteomes" id="UP000011550">
    <property type="component" value="Unassembled WGS sequence"/>
</dbReference>
<dbReference type="OrthoDB" id="284857at2157"/>
<gene>
    <name evidence="2" type="ORF">C440_08507</name>
</gene>
<comment type="caution">
    <text evidence="2">The sequence shown here is derived from an EMBL/GenBank/DDBJ whole genome shotgun (WGS) entry which is preliminary data.</text>
</comment>
<sequence>MADTIAWVVLVFVPWFGVSVLVGIDATKHSSHNAFLWGFSVFAGGVLGLALYLNLGRDEPGYRRVDADAQSRSDAGVAPTRTALISCPNCHSREAADRDTCRFCGESLDEREATSKTN</sequence>
<dbReference type="RefSeq" id="WP_008319936.1">
    <property type="nucleotide sequence ID" value="NZ_AOLN01000011.1"/>
</dbReference>
<evidence type="ECO:0000313" key="3">
    <source>
        <dbReference type="Proteomes" id="UP000011550"/>
    </source>
</evidence>
<organism evidence="2 3">
    <name type="scientific">Haloferax mucosum ATCC BAA-1512</name>
    <dbReference type="NCBI Taxonomy" id="662479"/>
    <lineage>
        <taxon>Archaea</taxon>
        <taxon>Methanobacteriati</taxon>
        <taxon>Methanobacteriota</taxon>
        <taxon>Stenosarchaea group</taxon>
        <taxon>Halobacteria</taxon>
        <taxon>Halobacteriales</taxon>
        <taxon>Haloferacaceae</taxon>
        <taxon>Haloferax</taxon>
    </lineage>
</organism>
<dbReference type="AlphaFoldDB" id="M0II25"/>
<name>M0II25_9EURY</name>